<accession>A6X8E2</accession>
<reference evidence="1 2" key="1">
    <citation type="journal article" date="2011" name="J. Bacteriol.">
        <title>Genome of Ochrobactrum anthropi ATCC 49188 T, a versatile opportunistic pathogen and symbiont of several eukaryotic hosts.</title>
        <authorList>
            <person name="Chain P.S."/>
            <person name="Lang D.M."/>
            <person name="Comerci D.J."/>
            <person name="Malfatti S.A."/>
            <person name="Vergez L.M."/>
            <person name="Shin M."/>
            <person name="Ugalde R.A."/>
            <person name="Garcia E."/>
            <person name="Tolmasky M.E."/>
        </authorList>
    </citation>
    <scope>NUCLEOTIDE SEQUENCE [LARGE SCALE GENOMIC DNA]</scope>
    <source>
        <strain evidence="2">ATCC 49188 / DSM 6882 / CCUG 24695 / JCM 21032 / LMG 3331 / NBRC 15819 / NCTC 12168 / Alc 37</strain>
    </source>
</reference>
<keyword evidence="1" id="KW-0614">Plasmid</keyword>
<dbReference type="KEGG" id="oan:Oant_4825"/>
<dbReference type="HOGENOM" id="CLU_2554929_0_0_5"/>
<organism evidence="1 2">
    <name type="scientific">Brucella anthropi (strain ATCC 49188 / DSM 6882 / CCUG 24695 / JCM 21032 / LMG 3331 / NBRC 15819 / NCTC 12168 / Alc 37)</name>
    <name type="common">Ochrobactrum anthropi</name>
    <dbReference type="NCBI Taxonomy" id="439375"/>
    <lineage>
        <taxon>Bacteria</taxon>
        <taxon>Pseudomonadati</taxon>
        <taxon>Pseudomonadota</taxon>
        <taxon>Alphaproteobacteria</taxon>
        <taxon>Hyphomicrobiales</taxon>
        <taxon>Brucellaceae</taxon>
        <taxon>Brucella/Ochrobactrum group</taxon>
        <taxon>Brucella</taxon>
    </lineage>
</organism>
<name>A6X8E2_BRUA4</name>
<dbReference type="AlphaFoldDB" id="A6X8E2"/>
<evidence type="ECO:0000313" key="1">
    <source>
        <dbReference type="EMBL" id="ABS17496.1"/>
    </source>
</evidence>
<protein>
    <submittedName>
        <fullName evidence="1">Uncharacterized protein</fullName>
    </submittedName>
</protein>
<dbReference type="Proteomes" id="UP000002301">
    <property type="component" value="Plasmid pOANT04"/>
</dbReference>
<keyword evidence="2" id="KW-1185">Reference proteome</keyword>
<gene>
    <name evidence="1" type="ordered locus">Oant_4825</name>
</gene>
<proteinExistence type="predicted"/>
<evidence type="ECO:0000313" key="2">
    <source>
        <dbReference type="Proteomes" id="UP000002301"/>
    </source>
</evidence>
<dbReference type="EMBL" id="CP000763">
    <property type="protein sequence ID" value="ABS17496.1"/>
    <property type="molecule type" value="Genomic_DNA"/>
</dbReference>
<sequence length="82" mass="8550">MRLCSTISLQVLASKSTNGVRARVSNVFVGEDANQGIPGAMELPSSIVALHNIATATAGRRFSSTITLPHHVGALTFVSISD</sequence>
<geneLocation type="plasmid" evidence="1 2">
    <name>pOANT04</name>
</geneLocation>